<dbReference type="Gene3D" id="2.40.50.100">
    <property type="match status" value="1"/>
</dbReference>
<dbReference type="OrthoDB" id="5879692at2"/>
<dbReference type="InterPro" id="IPR012340">
    <property type="entry name" value="NA-bd_OB-fold"/>
</dbReference>
<keyword evidence="2" id="KW-1185">Reference proteome</keyword>
<evidence type="ECO:0000313" key="1">
    <source>
        <dbReference type="EMBL" id="OLQ70041.1"/>
    </source>
</evidence>
<proteinExistence type="predicted"/>
<accession>A0A1Q9G6Y7</accession>
<dbReference type="STRING" id="1903952.BIT28_10905"/>
<dbReference type="Gene3D" id="2.40.50.140">
    <property type="entry name" value="Nucleic acid-binding proteins"/>
    <property type="match status" value="1"/>
</dbReference>
<dbReference type="InterPro" id="IPR008995">
    <property type="entry name" value="Mo/tungstate-bd_C_term_dom"/>
</dbReference>
<organism evidence="1 2">
    <name type="scientific">Photobacterium proteolyticum</name>
    <dbReference type="NCBI Taxonomy" id="1903952"/>
    <lineage>
        <taxon>Bacteria</taxon>
        <taxon>Pseudomonadati</taxon>
        <taxon>Pseudomonadota</taxon>
        <taxon>Gammaproteobacteria</taxon>
        <taxon>Vibrionales</taxon>
        <taxon>Vibrionaceae</taxon>
        <taxon>Photobacterium</taxon>
    </lineage>
</organism>
<dbReference type="SUPFAM" id="SSF50331">
    <property type="entry name" value="MOP-like"/>
    <property type="match status" value="1"/>
</dbReference>
<dbReference type="EMBL" id="MJIL01000099">
    <property type="protein sequence ID" value="OLQ70041.1"/>
    <property type="molecule type" value="Genomic_DNA"/>
</dbReference>
<dbReference type="RefSeq" id="WP_075768040.1">
    <property type="nucleotide sequence ID" value="NZ_MJIL01000099.1"/>
</dbReference>
<dbReference type="Proteomes" id="UP000186905">
    <property type="component" value="Unassembled WGS sequence"/>
</dbReference>
<reference evidence="1 2" key="1">
    <citation type="submission" date="2016-09" db="EMBL/GenBank/DDBJ databases">
        <title>Photobacterium proteolyticum sp. nov. a protease producing bacterium isolated from ocean sediments of Laizhou Bay.</title>
        <authorList>
            <person name="Li Y."/>
        </authorList>
    </citation>
    <scope>NUCLEOTIDE SEQUENCE [LARGE SCALE GENOMIC DNA]</scope>
    <source>
        <strain evidence="1 2">13-12</strain>
    </source>
</reference>
<sequence>MESINLISSTIRRVDHNIIIELEDGTPLFIPKSHQEKLNNFIDHKVQFGIRPEFISLADDTDELNTCNGLLTSLDEYNGAQLLKFKIAKEEVSSRVTDNRITSNYIGKKIRFNFDTFFGHIFEQETQVNITL</sequence>
<gene>
    <name evidence="1" type="ORF">BIT28_10905</name>
</gene>
<name>A0A1Q9G6Y7_9GAMM</name>
<evidence type="ECO:0000313" key="2">
    <source>
        <dbReference type="Proteomes" id="UP000186905"/>
    </source>
</evidence>
<dbReference type="AlphaFoldDB" id="A0A1Q9G6Y7"/>
<comment type="caution">
    <text evidence="1">The sequence shown here is derived from an EMBL/GenBank/DDBJ whole genome shotgun (WGS) entry which is preliminary data.</text>
</comment>
<protein>
    <submittedName>
        <fullName evidence="1">Uncharacterized protein</fullName>
    </submittedName>
</protein>